<dbReference type="InterPro" id="IPR053031">
    <property type="entry name" value="Cuticle_assoc_protein"/>
</dbReference>
<feature type="domain" description="BED-type" evidence="5">
    <location>
        <begin position="93"/>
        <end position="149"/>
    </location>
</feature>
<evidence type="ECO:0000259" key="5">
    <source>
        <dbReference type="PROSITE" id="PS50808"/>
    </source>
</evidence>
<keyword evidence="1" id="KW-0479">Metal-binding</keyword>
<keyword evidence="3" id="KW-0862">Zinc</keyword>
<organism evidence="6 7">
    <name type="scientific">Escallonia rubra</name>
    <dbReference type="NCBI Taxonomy" id="112253"/>
    <lineage>
        <taxon>Eukaryota</taxon>
        <taxon>Viridiplantae</taxon>
        <taxon>Streptophyta</taxon>
        <taxon>Embryophyta</taxon>
        <taxon>Tracheophyta</taxon>
        <taxon>Spermatophyta</taxon>
        <taxon>Magnoliopsida</taxon>
        <taxon>eudicotyledons</taxon>
        <taxon>Gunneridae</taxon>
        <taxon>Pentapetalae</taxon>
        <taxon>asterids</taxon>
        <taxon>campanulids</taxon>
        <taxon>Escalloniales</taxon>
        <taxon>Escalloniaceae</taxon>
        <taxon>Escallonia</taxon>
    </lineage>
</organism>
<dbReference type="GO" id="GO:0008270">
    <property type="term" value="F:zinc ion binding"/>
    <property type="evidence" value="ECO:0007669"/>
    <property type="project" value="UniProtKB-KW"/>
</dbReference>
<dbReference type="SUPFAM" id="SSF57667">
    <property type="entry name" value="beta-beta-alpha zinc fingers"/>
    <property type="match status" value="1"/>
</dbReference>
<dbReference type="InterPro" id="IPR036236">
    <property type="entry name" value="Znf_C2H2_sf"/>
</dbReference>
<dbReference type="InterPro" id="IPR003656">
    <property type="entry name" value="Znf_BED"/>
</dbReference>
<evidence type="ECO:0000256" key="2">
    <source>
        <dbReference type="ARBA" id="ARBA00022771"/>
    </source>
</evidence>
<sequence>MAMKGGFCDKKNSTPRWKFGELSLREERKRIAVVEFKEGHVLQRAEALSQGSSVIDDLCKYDQLAEAKVMFEEMRRMSTTSEDIVDFEEAHGTTKSGMWSFYDRITTEEGKVMSECKYCQKIYIACSSHGTSNMRRHLQSQCPLRNTSKVIPKMTTRHTRSLISVVVFPLSLDEH</sequence>
<comment type="caution">
    <text evidence="6">The sequence shown here is derived from an EMBL/GenBank/DDBJ whole genome shotgun (WGS) entry which is preliminary data.</text>
</comment>
<dbReference type="Proteomes" id="UP001187471">
    <property type="component" value="Unassembled WGS sequence"/>
</dbReference>
<keyword evidence="7" id="KW-1185">Reference proteome</keyword>
<dbReference type="GO" id="GO:1990837">
    <property type="term" value="F:sequence-specific double-stranded DNA binding"/>
    <property type="evidence" value="ECO:0007669"/>
    <property type="project" value="TreeGrafter"/>
</dbReference>
<dbReference type="PANTHER" id="PTHR34396:SF25">
    <property type="entry name" value="BOUNDARY ELEMENT ASSOCIATED FACTOR"/>
    <property type="match status" value="1"/>
</dbReference>
<dbReference type="GO" id="GO:0006357">
    <property type="term" value="P:regulation of transcription by RNA polymerase II"/>
    <property type="evidence" value="ECO:0007669"/>
    <property type="project" value="TreeGrafter"/>
</dbReference>
<evidence type="ECO:0000256" key="4">
    <source>
        <dbReference type="PROSITE-ProRule" id="PRU00027"/>
    </source>
</evidence>
<dbReference type="EMBL" id="JAVXUO010000714">
    <property type="protein sequence ID" value="KAK2989687.1"/>
    <property type="molecule type" value="Genomic_DNA"/>
</dbReference>
<proteinExistence type="predicted"/>
<dbReference type="Pfam" id="PF02892">
    <property type="entry name" value="zf-BED"/>
    <property type="match status" value="1"/>
</dbReference>
<evidence type="ECO:0000256" key="1">
    <source>
        <dbReference type="ARBA" id="ARBA00022723"/>
    </source>
</evidence>
<name>A0AA88UUX4_9ASTE</name>
<reference evidence="6" key="1">
    <citation type="submission" date="2022-12" db="EMBL/GenBank/DDBJ databases">
        <title>Draft genome assemblies for two species of Escallonia (Escalloniales).</title>
        <authorList>
            <person name="Chanderbali A."/>
            <person name="Dervinis C."/>
            <person name="Anghel I."/>
            <person name="Soltis D."/>
            <person name="Soltis P."/>
            <person name="Zapata F."/>
        </authorList>
    </citation>
    <scope>NUCLEOTIDE SEQUENCE</scope>
    <source>
        <strain evidence="6">UCBG92.1500</strain>
        <tissue evidence="6">Leaf</tissue>
    </source>
</reference>
<dbReference type="AlphaFoldDB" id="A0AA88UUX4"/>
<protein>
    <recommendedName>
        <fullName evidence="5">BED-type domain-containing protein</fullName>
    </recommendedName>
</protein>
<evidence type="ECO:0000313" key="7">
    <source>
        <dbReference type="Proteomes" id="UP001187471"/>
    </source>
</evidence>
<dbReference type="PROSITE" id="PS50808">
    <property type="entry name" value="ZF_BED"/>
    <property type="match status" value="1"/>
</dbReference>
<dbReference type="PANTHER" id="PTHR34396">
    <property type="entry name" value="OS03G0264950 PROTEIN-RELATED"/>
    <property type="match status" value="1"/>
</dbReference>
<evidence type="ECO:0000256" key="3">
    <source>
        <dbReference type="ARBA" id="ARBA00022833"/>
    </source>
</evidence>
<accession>A0AA88UUX4</accession>
<keyword evidence="2 4" id="KW-0863">Zinc-finger</keyword>
<dbReference type="GO" id="GO:0005634">
    <property type="term" value="C:nucleus"/>
    <property type="evidence" value="ECO:0007669"/>
    <property type="project" value="TreeGrafter"/>
</dbReference>
<dbReference type="SMART" id="SM00614">
    <property type="entry name" value="ZnF_BED"/>
    <property type="match status" value="1"/>
</dbReference>
<gene>
    <name evidence="6" type="ORF">RJ640_002460</name>
</gene>
<evidence type="ECO:0000313" key="6">
    <source>
        <dbReference type="EMBL" id="KAK2989687.1"/>
    </source>
</evidence>